<keyword evidence="1" id="KW-0812">Transmembrane</keyword>
<reference evidence="3 4" key="1">
    <citation type="submission" date="2019-03" db="EMBL/GenBank/DDBJ databases">
        <title>Diversity of the mouse oral microbiome.</title>
        <authorList>
            <person name="Joseph S."/>
            <person name="Aduse-Opoku J."/>
            <person name="Curtis M."/>
            <person name="Wade W."/>
            <person name="Hashim A."/>
        </authorList>
    </citation>
    <scope>NUCLEOTIDE SEQUENCE [LARGE SCALE GENOMIC DNA]</scope>
    <source>
        <strain evidence="3 4">P1012</strain>
    </source>
</reference>
<dbReference type="Proteomes" id="UP000298358">
    <property type="component" value="Unassembled WGS sequence"/>
</dbReference>
<keyword evidence="1" id="KW-0472">Membrane</keyword>
<dbReference type="RefSeq" id="WP_135115532.1">
    <property type="nucleotide sequence ID" value="NZ_JADGLL010000058.1"/>
</dbReference>
<dbReference type="EMBL" id="SPQB01000058">
    <property type="protein sequence ID" value="TFU30537.1"/>
    <property type="molecule type" value="Genomic_DNA"/>
</dbReference>
<proteinExistence type="predicted"/>
<feature type="domain" description="DUF58" evidence="2">
    <location>
        <begin position="241"/>
        <end position="343"/>
    </location>
</feature>
<keyword evidence="4" id="KW-1185">Reference proteome</keyword>
<accession>A0A4Y9FMU5</accession>
<dbReference type="AlphaFoldDB" id="A0A4Y9FMU5"/>
<comment type="caution">
    <text evidence="3">The sequence shown here is derived from an EMBL/GenBank/DDBJ whole genome shotgun (WGS) entry which is preliminary data.</text>
</comment>
<dbReference type="InterPro" id="IPR002881">
    <property type="entry name" value="DUF58"/>
</dbReference>
<gene>
    <name evidence="3" type="ORF">E4U02_14510</name>
</gene>
<dbReference type="Pfam" id="PF01882">
    <property type="entry name" value="DUF58"/>
    <property type="match status" value="1"/>
</dbReference>
<protein>
    <submittedName>
        <fullName evidence="3">DUF58 domain-containing protein</fullName>
    </submittedName>
</protein>
<feature type="transmembrane region" description="Helical" evidence="1">
    <location>
        <begin position="80"/>
        <end position="101"/>
    </location>
</feature>
<dbReference type="OrthoDB" id="9812729at2"/>
<dbReference type="PANTHER" id="PTHR34351:SF1">
    <property type="entry name" value="SLR1927 PROTEIN"/>
    <property type="match status" value="1"/>
</dbReference>
<name>A0A4Y9FMU5_9MICO</name>
<evidence type="ECO:0000313" key="4">
    <source>
        <dbReference type="Proteomes" id="UP000298358"/>
    </source>
</evidence>
<dbReference type="PANTHER" id="PTHR34351">
    <property type="entry name" value="SLR1927 PROTEIN-RELATED"/>
    <property type="match status" value="1"/>
</dbReference>
<feature type="transmembrane region" description="Helical" evidence="1">
    <location>
        <begin position="55"/>
        <end position="74"/>
    </location>
</feature>
<sequence>MTTAPHAAPDEAAASAATAHADAAAQASWREVAAYLWGRGLAGVRRVVGVVRPTGWVLIGTAAVLWIVGLRFGWREVTVAAVVVTAVLILCLLFLIGRTTYDVSLDLTRTRVVVGERAVGALTLANSGQRAILPSRVVLPVGPGRGVFGIRHLTPGEAVEELFAIPTTRRAVLPVGPVSIVRGDPLGLFERVDSRDEPVDLYVHPRTVRFDGQSLGFVRDLEGMTSRELTRDDIAFHALSEYQPGDDLRHVHWRSTARTGTLMVRTYEQTRRSHFVMGLSSHPAEYADPDEFELAVSAIGSLGLRALRDSYRVDVRTQSGRLRSDTQKHLLDALAGVEHTRPREGGAAALAGAVAAAAPAASIVVLACGSRVTAAELQAAVSRMPLGSRALVVVAARGEEPGRRRIGEADVITIGALEHLAPSLRRVLG</sequence>
<evidence type="ECO:0000256" key="1">
    <source>
        <dbReference type="SAM" id="Phobius"/>
    </source>
</evidence>
<evidence type="ECO:0000259" key="2">
    <source>
        <dbReference type="Pfam" id="PF01882"/>
    </source>
</evidence>
<organism evidence="3 4">
    <name type="scientific">Microbacterium paludicola</name>
    <dbReference type="NCBI Taxonomy" id="300019"/>
    <lineage>
        <taxon>Bacteria</taxon>
        <taxon>Bacillati</taxon>
        <taxon>Actinomycetota</taxon>
        <taxon>Actinomycetes</taxon>
        <taxon>Micrococcales</taxon>
        <taxon>Microbacteriaceae</taxon>
        <taxon>Microbacterium</taxon>
    </lineage>
</organism>
<keyword evidence="1" id="KW-1133">Transmembrane helix</keyword>
<evidence type="ECO:0000313" key="3">
    <source>
        <dbReference type="EMBL" id="TFU30537.1"/>
    </source>
</evidence>